<evidence type="ECO:0000256" key="3">
    <source>
        <dbReference type="ARBA" id="ARBA00023163"/>
    </source>
</evidence>
<dbReference type="Pfam" id="PF13377">
    <property type="entry name" value="Peripla_BP_3"/>
    <property type="match status" value="1"/>
</dbReference>
<keyword evidence="1" id="KW-0805">Transcription regulation</keyword>
<dbReference type="AlphaFoldDB" id="X1BDK0"/>
<evidence type="ECO:0000259" key="4">
    <source>
        <dbReference type="Pfam" id="PF13377"/>
    </source>
</evidence>
<reference evidence="5" key="1">
    <citation type="journal article" date="2014" name="Front. Microbiol.">
        <title>High frequency of phylogenetically diverse reductive dehalogenase-homologous genes in deep subseafloor sedimentary metagenomes.</title>
        <authorList>
            <person name="Kawai M."/>
            <person name="Futagami T."/>
            <person name="Toyoda A."/>
            <person name="Takaki Y."/>
            <person name="Nishi S."/>
            <person name="Hori S."/>
            <person name="Arai W."/>
            <person name="Tsubouchi T."/>
            <person name="Morono Y."/>
            <person name="Uchiyama I."/>
            <person name="Ito T."/>
            <person name="Fujiyama A."/>
            <person name="Inagaki F."/>
            <person name="Takami H."/>
        </authorList>
    </citation>
    <scope>NUCLEOTIDE SEQUENCE</scope>
    <source>
        <strain evidence="5">Expedition CK06-06</strain>
    </source>
</reference>
<evidence type="ECO:0000256" key="2">
    <source>
        <dbReference type="ARBA" id="ARBA00023125"/>
    </source>
</evidence>
<dbReference type="SUPFAM" id="SSF53822">
    <property type="entry name" value="Periplasmic binding protein-like I"/>
    <property type="match status" value="1"/>
</dbReference>
<accession>X1BDK0</accession>
<sequence>MDPPLTTVNLPGFDIGKNVASLLINIIEKNENKNKKIILEAHMVIRRSCGCNLI</sequence>
<keyword evidence="3" id="KW-0804">Transcription</keyword>
<protein>
    <recommendedName>
        <fullName evidence="4">Transcriptional regulator LacI/GalR-like sensor domain-containing protein</fullName>
    </recommendedName>
</protein>
<evidence type="ECO:0000256" key="1">
    <source>
        <dbReference type="ARBA" id="ARBA00023015"/>
    </source>
</evidence>
<evidence type="ECO:0000313" key="5">
    <source>
        <dbReference type="EMBL" id="GAG93989.1"/>
    </source>
</evidence>
<dbReference type="InterPro" id="IPR028082">
    <property type="entry name" value="Peripla_BP_I"/>
</dbReference>
<feature type="domain" description="Transcriptional regulator LacI/GalR-like sensor" evidence="4">
    <location>
        <begin position="2"/>
        <end position="49"/>
    </location>
</feature>
<comment type="caution">
    <text evidence="5">The sequence shown here is derived from an EMBL/GenBank/DDBJ whole genome shotgun (WGS) entry which is preliminary data.</text>
</comment>
<proteinExistence type="predicted"/>
<dbReference type="GO" id="GO:0003677">
    <property type="term" value="F:DNA binding"/>
    <property type="evidence" value="ECO:0007669"/>
    <property type="project" value="UniProtKB-KW"/>
</dbReference>
<dbReference type="InterPro" id="IPR046335">
    <property type="entry name" value="LacI/GalR-like_sensor"/>
</dbReference>
<name>X1BDK0_9ZZZZ</name>
<dbReference type="Gene3D" id="3.40.50.2300">
    <property type="match status" value="1"/>
</dbReference>
<gene>
    <name evidence="5" type="ORF">S01H4_36644</name>
</gene>
<organism evidence="5">
    <name type="scientific">marine sediment metagenome</name>
    <dbReference type="NCBI Taxonomy" id="412755"/>
    <lineage>
        <taxon>unclassified sequences</taxon>
        <taxon>metagenomes</taxon>
        <taxon>ecological metagenomes</taxon>
    </lineage>
</organism>
<dbReference type="EMBL" id="BART01019608">
    <property type="protein sequence ID" value="GAG93989.1"/>
    <property type="molecule type" value="Genomic_DNA"/>
</dbReference>
<keyword evidence="2" id="KW-0238">DNA-binding</keyword>